<reference evidence="15" key="1">
    <citation type="journal article" date="2024" name="Syst. Appl. Microbiol.">
        <title>First single-strain enrichments of Electrothrix cable bacteria, description of E. aestuarii sp. nov. and E. rattekaaiensis sp. nov., and proposal of a cable bacteria taxonomy following the rules of the SeqCode.</title>
        <authorList>
            <person name="Plum-Jensen L.E."/>
            <person name="Schramm A."/>
            <person name="Marshall I.P.G."/>
        </authorList>
    </citation>
    <scope>NUCLEOTIDE SEQUENCE</scope>
    <source>
        <strain evidence="15">Rat1</strain>
    </source>
</reference>
<keyword evidence="6 13" id="KW-0479">Metal-binding</keyword>
<comment type="subunit">
    <text evidence="3 13">Tetramer of two alpha and two beta subunits.</text>
</comment>
<reference evidence="15" key="2">
    <citation type="submission" date="2024-06" db="EMBL/GenBank/DDBJ databases">
        <authorList>
            <person name="Plum-Jensen L.E."/>
            <person name="Schramm A."/>
            <person name="Marshall I.P.G."/>
        </authorList>
    </citation>
    <scope>NUCLEOTIDE SEQUENCE</scope>
    <source>
        <strain evidence="15">Rat1</strain>
    </source>
</reference>
<organism evidence="15">
    <name type="scientific">Candidatus Electrothrix aestuarii</name>
    <dbReference type="NCBI Taxonomy" id="3062594"/>
    <lineage>
        <taxon>Bacteria</taxon>
        <taxon>Pseudomonadati</taxon>
        <taxon>Thermodesulfobacteriota</taxon>
        <taxon>Desulfobulbia</taxon>
        <taxon>Desulfobulbales</taxon>
        <taxon>Desulfobulbaceae</taxon>
        <taxon>Candidatus Electrothrix</taxon>
    </lineage>
</organism>
<keyword evidence="4 13" id="KW-0963">Cytoplasm</keyword>
<feature type="domain" description="Aminoacyl-transfer RNA synthetases class-II family profile" evidence="14">
    <location>
        <begin position="109"/>
        <end position="315"/>
    </location>
</feature>
<dbReference type="GO" id="GO:0004826">
    <property type="term" value="F:phenylalanine-tRNA ligase activity"/>
    <property type="evidence" value="ECO:0007669"/>
    <property type="project" value="UniProtKB-UniRule"/>
</dbReference>
<name>A0AAU8LVU8_9BACT</name>
<keyword evidence="5 13" id="KW-0436">Ligase</keyword>
<dbReference type="GO" id="GO:0000287">
    <property type="term" value="F:magnesium ion binding"/>
    <property type="evidence" value="ECO:0007669"/>
    <property type="project" value="UniProtKB-UniRule"/>
</dbReference>
<evidence type="ECO:0000256" key="6">
    <source>
        <dbReference type="ARBA" id="ARBA00022723"/>
    </source>
</evidence>
<dbReference type="EC" id="6.1.1.20" evidence="13"/>
<evidence type="ECO:0000256" key="5">
    <source>
        <dbReference type="ARBA" id="ARBA00022598"/>
    </source>
</evidence>
<evidence type="ECO:0000256" key="12">
    <source>
        <dbReference type="ARBA" id="ARBA00049255"/>
    </source>
</evidence>
<dbReference type="FunFam" id="3.30.930.10:FF:000003">
    <property type="entry name" value="Phenylalanine--tRNA ligase alpha subunit"/>
    <property type="match status" value="1"/>
</dbReference>
<evidence type="ECO:0000256" key="1">
    <source>
        <dbReference type="ARBA" id="ARBA00004496"/>
    </source>
</evidence>
<keyword evidence="11 13" id="KW-0030">Aminoacyl-tRNA synthetase</keyword>
<sequence length="336" mass="37939">MENRLQSLKSEAVEALSAINGQQSLEEFRVKFLGRKGLLSSVMKEMSQAPKEDRPRLGQLANTVKKEVEALFLEKKEEIAAGVQVHATQSADLSLPGRFFPFGKLHPVTQVMEEICSVFEGMGFAVAEGPDVETDYYNFEALNIPKHHPARDMHDTFYVSDSLLLRTHTSPMQARIMEKQDPPLRYIAPGKVYRCDSDITHTPMFMQVEGFMVDRSVSFADLKGVLTTSLHRIFHADLPLRFRPSFFPFTEPSAEVDIACVICKGAGCRVCKQTGWIEILGAGLIDPEVMKMVGYDPDEFSGFAFGFGVERIAMLKYGINDIRLYYENDLRFLQQF</sequence>
<dbReference type="HAMAP" id="MF_00281">
    <property type="entry name" value="Phe_tRNA_synth_alpha1"/>
    <property type="match status" value="1"/>
</dbReference>
<keyword evidence="7 13" id="KW-0547">Nucleotide-binding</keyword>
<evidence type="ECO:0000256" key="2">
    <source>
        <dbReference type="ARBA" id="ARBA00010207"/>
    </source>
</evidence>
<dbReference type="GO" id="GO:0005737">
    <property type="term" value="C:cytoplasm"/>
    <property type="evidence" value="ECO:0007669"/>
    <property type="project" value="UniProtKB-SubCell"/>
</dbReference>
<dbReference type="GO" id="GO:0005524">
    <property type="term" value="F:ATP binding"/>
    <property type="evidence" value="ECO:0007669"/>
    <property type="project" value="UniProtKB-UniRule"/>
</dbReference>
<keyword evidence="9 13" id="KW-0460">Magnesium</keyword>
<evidence type="ECO:0000256" key="7">
    <source>
        <dbReference type="ARBA" id="ARBA00022741"/>
    </source>
</evidence>
<evidence type="ECO:0000259" key="14">
    <source>
        <dbReference type="PROSITE" id="PS50862"/>
    </source>
</evidence>
<dbReference type="Pfam" id="PF01409">
    <property type="entry name" value="tRNA-synt_2d"/>
    <property type="match status" value="1"/>
</dbReference>
<dbReference type="SUPFAM" id="SSF46589">
    <property type="entry name" value="tRNA-binding arm"/>
    <property type="match status" value="1"/>
</dbReference>
<dbReference type="KEGG" id="eaj:Q3M24_22325"/>
<dbReference type="CDD" id="cd00496">
    <property type="entry name" value="PheRS_alpha_core"/>
    <property type="match status" value="1"/>
</dbReference>
<accession>A0AAU8LVU8</accession>
<dbReference type="InterPro" id="IPR022911">
    <property type="entry name" value="Phe_tRNA_ligase_alpha1_bac"/>
</dbReference>
<dbReference type="InterPro" id="IPR010978">
    <property type="entry name" value="tRNA-bd_arm"/>
</dbReference>
<protein>
    <recommendedName>
        <fullName evidence="13">Phenylalanine--tRNA ligase alpha subunit</fullName>
        <ecNumber evidence="13">6.1.1.20</ecNumber>
    </recommendedName>
    <alternativeName>
        <fullName evidence="13">Phenylalanyl-tRNA synthetase alpha subunit</fullName>
        <shortName evidence="13">PheRS</shortName>
    </alternativeName>
</protein>
<evidence type="ECO:0000256" key="8">
    <source>
        <dbReference type="ARBA" id="ARBA00022840"/>
    </source>
</evidence>
<keyword evidence="8 13" id="KW-0067">ATP-binding</keyword>
<evidence type="ECO:0000256" key="13">
    <source>
        <dbReference type="HAMAP-Rule" id="MF_00281"/>
    </source>
</evidence>
<comment type="cofactor">
    <cofactor evidence="13">
        <name>Mg(2+)</name>
        <dbReference type="ChEBI" id="CHEBI:18420"/>
    </cofactor>
    <text evidence="13">Binds 2 magnesium ions per tetramer.</text>
</comment>
<evidence type="ECO:0000256" key="4">
    <source>
        <dbReference type="ARBA" id="ARBA00022490"/>
    </source>
</evidence>
<dbReference type="InterPro" id="IPR004529">
    <property type="entry name" value="Phe-tRNA-synth_IIc_asu"/>
</dbReference>
<dbReference type="PROSITE" id="PS50862">
    <property type="entry name" value="AA_TRNA_LIGASE_II"/>
    <property type="match status" value="1"/>
</dbReference>
<dbReference type="InterPro" id="IPR004188">
    <property type="entry name" value="Phe-tRNA_ligase_II_N"/>
</dbReference>
<comment type="subcellular location">
    <subcellularLocation>
        <location evidence="1 13">Cytoplasm</location>
    </subcellularLocation>
</comment>
<evidence type="ECO:0000256" key="11">
    <source>
        <dbReference type="ARBA" id="ARBA00023146"/>
    </source>
</evidence>
<keyword evidence="10 13" id="KW-0648">Protein biosynthesis</keyword>
<dbReference type="PANTHER" id="PTHR11538:SF41">
    <property type="entry name" value="PHENYLALANINE--TRNA LIGASE, MITOCHONDRIAL"/>
    <property type="match status" value="1"/>
</dbReference>
<dbReference type="GO" id="GO:0006432">
    <property type="term" value="P:phenylalanyl-tRNA aminoacylation"/>
    <property type="evidence" value="ECO:0007669"/>
    <property type="project" value="UniProtKB-UniRule"/>
</dbReference>
<dbReference type="InterPro" id="IPR002319">
    <property type="entry name" value="Phenylalanyl-tRNA_Synthase"/>
</dbReference>
<proteinExistence type="inferred from homology"/>
<gene>
    <name evidence="13 15" type="primary">pheS</name>
    <name evidence="15" type="ORF">Q3M24_22325</name>
</gene>
<dbReference type="InterPro" id="IPR006195">
    <property type="entry name" value="aa-tRNA-synth_II"/>
</dbReference>
<evidence type="ECO:0000256" key="9">
    <source>
        <dbReference type="ARBA" id="ARBA00022842"/>
    </source>
</evidence>
<comment type="catalytic activity">
    <reaction evidence="12 13">
        <text>tRNA(Phe) + L-phenylalanine + ATP = L-phenylalanyl-tRNA(Phe) + AMP + diphosphate + H(+)</text>
        <dbReference type="Rhea" id="RHEA:19413"/>
        <dbReference type="Rhea" id="RHEA-COMP:9668"/>
        <dbReference type="Rhea" id="RHEA-COMP:9699"/>
        <dbReference type="ChEBI" id="CHEBI:15378"/>
        <dbReference type="ChEBI" id="CHEBI:30616"/>
        <dbReference type="ChEBI" id="CHEBI:33019"/>
        <dbReference type="ChEBI" id="CHEBI:58095"/>
        <dbReference type="ChEBI" id="CHEBI:78442"/>
        <dbReference type="ChEBI" id="CHEBI:78531"/>
        <dbReference type="ChEBI" id="CHEBI:456215"/>
        <dbReference type="EC" id="6.1.1.20"/>
    </reaction>
</comment>
<dbReference type="GO" id="GO:0000049">
    <property type="term" value="F:tRNA binding"/>
    <property type="evidence" value="ECO:0007669"/>
    <property type="project" value="InterPro"/>
</dbReference>
<dbReference type="InterPro" id="IPR045864">
    <property type="entry name" value="aa-tRNA-synth_II/BPL/LPL"/>
</dbReference>
<dbReference type="NCBIfam" id="TIGR00468">
    <property type="entry name" value="pheS"/>
    <property type="match status" value="1"/>
</dbReference>
<feature type="binding site" evidence="13">
    <location>
        <position position="251"/>
    </location>
    <ligand>
        <name>Mg(2+)</name>
        <dbReference type="ChEBI" id="CHEBI:18420"/>
        <note>shared with beta subunit</note>
    </ligand>
</feature>
<comment type="similarity">
    <text evidence="2 13">Belongs to the class-II aminoacyl-tRNA synthetase family. Phe-tRNA synthetase alpha subunit type 1 subfamily.</text>
</comment>
<dbReference type="Gene3D" id="3.30.930.10">
    <property type="entry name" value="Bira Bifunctional Protein, Domain 2"/>
    <property type="match status" value="1"/>
</dbReference>
<dbReference type="SUPFAM" id="SSF55681">
    <property type="entry name" value="Class II aaRS and biotin synthetases"/>
    <property type="match status" value="1"/>
</dbReference>
<evidence type="ECO:0000256" key="3">
    <source>
        <dbReference type="ARBA" id="ARBA00011209"/>
    </source>
</evidence>
<dbReference type="AlphaFoldDB" id="A0AAU8LVU8"/>
<evidence type="ECO:0000313" key="15">
    <source>
        <dbReference type="EMBL" id="XCN72978.1"/>
    </source>
</evidence>
<evidence type="ECO:0000256" key="10">
    <source>
        <dbReference type="ARBA" id="ARBA00022917"/>
    </source>
</evidence>
<dbReference type="EMBL" id="CP159373">
    <property type="protein sequence ID" value="XCN72978.1"/>
    <property type="molecule type" value="Genomic_DNA"/>
</dbReference>
<dbReference type="PANTHER" id="PTHR11538">
    <property type="entry name" value="PHENYLALANYL-TRNA SYNTHETASE"/>
    <property type="match status" value="1"/>
</dbReference>
<dbReference type="Pfam" id="PF02912">
    <property type="entry name" value="Phe_tRNA-synt_N"/>
    <property type="match status" value="1"/>
</dbReference>